<dbReference type="GO" id="GO:0046923">
    <property type="term" value="F:ER retention sequence binding"/>
    <property type="evidence" value="ECO:0007669"/>
    <property type="project" value="InterPro"/>
</dbReference>
<feature type="transmembrane region" description="Helical" evidence="11">
    <location>
        <begin position="126"/>
        <end position="146"/>
    </location>
</feature>
<evidence type="ECO:0000256" key="2">
    <source>
        <dbReference type="ARBA" id="ARBA00010120"/>
    </source>
</evidence>
<keyword evidence="14" id="KW-1185">Reference proteome</keyword>
<dbReference type="STRING" id="670386.D3BV20"/>
<protein>
    <submittedName>
        <fullName evidence="13">Uncharacterized protein</fullName>
    </submittedName>
</protein>
<gene>
    <name evidence="13" type="ORF">PPL_11992</name>
</gene>
<feature type="transmembrane region" description="Helical" evidence="11">
    <location>
        <begin position="34"/>
        <end position="53"/>
    </location>
</feature>
<evidence type="ECO:0000313" key="13">
    <source>
        <dbReference type="EMBL" id="EFA74958.1"/>
    </source>
</evidence>
<keyword evidence="8 11" id="KW-1133">Transmembrane helix</keyword>
<dbReference type="EMBL" id="ADBJ01000060">
    <property type="protein sequence ID" value="EFA74958.1"/>
    <property type="molecule type" value="Genomic_DNA"/>
</dbReference>
<sequence length="210" mass="23964">MFILSCILLISTLLLAQSIKKSRSCAGVSLKTQILFAIVYSIGFIVDTSRLLGNAESDYLDLLDYLVNLNSLGAIYFVIYLIAIKYKHSYDRNHDSFRISFIIIPSFLLSLLFFNGDNGEDSSYLLEILSTFSYILNCFAILPQYIQLKRTGDIDTLTPNYIVTLTVYRVFNWTSLPSLPLLIIRIAQIAFDILNLYQFFKIPNYTISLS</sequence>
<dbReference type="RefSeq" id="XP_020427092.1">
    <property type="nucleotide sequence ID" value="XM_020582738.1"/>
</dbReference>
<evidence type="ECO:0000256" key="3">
    <source>
        <dbReference type="ARBA" id="ARBA00022448"/>
    </source>
</evidence>
<dbReference type="InParanoid" id="D3BV20"/>
<keyword evidence="12" id="KW-0732">Signal</keyword>
<dbReference type="GO" id="GO:0015031">
    <property type="term" value="P:protein transport"/>
    <property type="evidence" value="ECO:0007669"/>
    <property type="project" value="UniProtKB-KW"/>
</dbReference>
<keyword evidence="7" id="KW-0653">Protein transport</keyword>
<comment type="similarity">
    <text evidence="2">Belongs to the ERD2 family.</text>
</comment>
<reference evidence="13 14" key="1">
    <citation type="journal article" date="2011" name="Genome Res.">
        <title>Phylogeny-wide analysis of social amoeba genomes highlights ancient origins for complex intercellular communication.</title>
        <authorList>
            <person name="Heidel A.J."/>
            <person name="Lawal H.M."/>
            <person name="Felder M."/>
            <person name="Schilde C."/>
            <person name="Helps N.R."/>
            <person name="Tunggal B."/>
            <person name="Rivero F."/>
            <person name="John U."/>
            <person name="Schleicher M."/>
            <person name="Eichinger L."/>
            <person name="Platzer M."/>
            <person name="Noegel A.A."/>
            <person name="Schaap P."/>
            <person name="Gloeckner G."/>
        </authorList>
    </citation>
    <scope>NUCLEOTIDE SEQUENCE [LARGE SCALE GENOMIC DNA]</scope>
    <source>
        <strain evidence="14">ATCC 26659 / Pp 5 / PN500</strain>
    </source>
</reference>
<feature type="signal peptide" evidence="12">
    <location>
        <begin position="1"/>
        <end position="16"/>
    </location>
</feature>
<keyword evidence="4 11" id="KW-0812">Transmembrane</keyword>
<comment type="caution">
    <text evidence="13">The sequence shown here is derived from an EMBL/GenBank/DDBJ whole genome shotgun (WGS) entry which is preliminary data.</text>
</comment>
<keyword evidence="3" id="KW-0813">Transport</keyword>
<evidence type="ECO:0000256" key="8">
    <source>
        <dbReference type="ARBA" id="ARBA00022989"/>
    </source>
</evidence>
<feature type="transmembrane region" description="Helical" evidence="11">
    <location>
        <begin position="65"/>
        <end position="84"/>
    </location>
</feature>
<dbReference type="GO" id="GO:0016192">
    <property type="term" value="P:vesicle-mediated transport"/>
    <property type="evidence" value="ECO:0007669"/>
    <property type="project" value="UniProtKB-KW"/>
</dbReference>
<dbReference type="AlphaFoldDB" id="D3BV20"/>
<evidence type="ECO:0000313" key="14">
    <source>
        <dbReference type="Proteomes" id="UP000001396"/>
    </source>
</evidence>
<dbReference type="PANTHER" id="PTHR10585">
    <property type="entry name" value="ER LUMEN PROTEIN RETAINING RECEPTOR"/>
    <property type="match status" value="1"/>
</dbReference>
<dbReference type="Pfam" id="PF00810">
    <property type="entry name" value="ER_lumen_recept"/>
    <property type="match status" value="1"/>
</dbReference>
<evidence type="ECO:0000256" key="6">
    <source>
        <dbReference type="ARBA" id="ARBA00022892"/>
    </source>
</evidence>
<keyword evidence="6" id="KW-0931">ER-Golgi transport</keyword>
<dbReference type="InterPro" id="IPR000133">
    <property type="entry name" value="ER_ret_rcpt"/>
</dbReference>
<dbReference type="GO" id="GO:0005789">
    <property type="term" value="C:endoplasmic reticulum membrane"/>
    <property type="evidence" value="ECO:0007669"/>
    <property type="project" value="UniProtKB-SubCell"/>
</dbReference>
<evidence type="ECO:0000256" key="10">
    <source>
        <dbReference type="ARBA" id="ARBA00023170"/>
    </source>
</evidence>
<accession>D3BV20</accession>
<comment type="subcellular location">
    <subcellularLocation>
        <location evidence="1">Endoplasmic reticulum membrane</location>
        <topology evidence="1">Multi-pass membrane protein</topology>
    </subcellularLocation>
</comment>
<feature type="chain" id="PRO_5003042070" evidence="12">
    <location>
        <begin position="17"/>
        <end position="210"/>
    </location>
</feature>
<evidence type="ECO:0000256" key="1">
    <source>
        <dbReference type="ARBA" id="ARBA00004477"/>
    </source>
</evidence>
<organism evidence="13 14">
    <name type="scientific">Heterostelium pallidum (strain ATCC 26659 / Pp 5 / PN500)</name>
    <name type="common">Cellular slime mold</name>
    <name type="synonym">Polysphondylium pallidum</name>
    <dbReference type="NCBI Taxonomy" id="670386"/>
    <lineage>
        <taxon>Eukaryota</taxon>
        <taxon>Amoebozoa</taxon>
        <taxon>Evosea</taxon>
        <taxon>Eumycetozoa</taxon>
        <taxon>Dictyostelia</taxon>
        <taxon>Acytosteliales</taxon>
        <taxon>Acytosteliaceae</taxon>
        <taxon>Heterostelium</taxon>
    </lineage>
</organism>
<feature type="transmembrane region" description="Helical" evidence="11">
    <location>
        <begin position="96"/>
        <end position="114"/>
    </location>
</feature>
<keyword evidence="10" id="KW-0675">Receptor</keyword>
<evidence type="ECO:0000256" key="4">
    <source>
        <dbReference type="ARBA" id="ARBA00022692"/>
    </source>
</evidence>
<keyword evidence="9 11" id="KW-0472">Membrane</keyword>
<evidence type="ECO:0000256" key="12">
    <source>
        <dbReference type="SAM" id="SignalP"/>
    </source>
</evidence>
<dbReference type="Proteomes" id="UP000001396">
    <property type="component" value="Unassembled WGS sequence"/>
</dbReference>
<evidence type="ECO:0000256" key="9">
    <source>
        <dbReference type="ARBA" id="ARBA00023136"/>
    </source>
</evidence>
<dbReference type="GO" id="GO:0006621">
    <property type="term" value="P:protein retention in ER lumen"/>
    <property type="evidence" value="ECO:0007669"/>
    <property type="project" value="InterPro"/>
</dbReference>
<keyword evidence="5" id="KW-0256">Endoplasmic reticulum</keyword>
<name>D3BV20_HETP5</name>
<proteinExistence type="inferred from homology"/>
<evidence type="ECO:0000256" key="5">
    <source>
        <dbReference type="ARBA" id="ARBA00022824"/>
    </source>
</evidence>
<evidence type="ECO:0000256" key="11">
    <source>
        <dbReference type="SAM" id="Phobius"/>
    </source>
</evidence>
<evidence type="ECO:0000256" key="7">
    <source>
        <dbReference type="ARBA" id="ARBA00022927"/>
    </source>
</evidence>
<dbReference type="GeneID" id="31367460"/>